<accession>A0A1B5KTF0</accession>
<feature type="region of interest" description="Disordered" evidence="1">
    <location>
        <begin position="91"/>
        <end position="115"/>
    </location>
</feature>
<evidence type="ECO:0000313" key="2">
    <source>
        <dbReference type="EMBL" id="GAO13750.1"/>
    </source>
</evidence>
<evidence type="ECO:0000256" key="1">
    <source>
        <dbReference type="SAM" id="MobiDB-lite"/>
    </source>
</evidence>
<gene>
    <name evidence="2" type="ORF">UVI_02018470</name>
</gene>
<feature type="compositionally biased region" description="Polar residues" evidence="1">
    <location>
        <begin position="102"/>
        <end position="115"/>
    </location>
</feature>
<comment type="caution">
    <text evidence="2">The sequence shown here is derived from an EMBL/GenBank/DDBJ whole genome shotgun (WGS) entry which is preliminary data.</text>
</comment>
<reference evidence="3" key="1">
    <citation type="journal article" date="2016" name="Genome Announc.">
        <title>Genome sequence of Ustilaginoidea virens IPU010, a rice pathogenic fungus causing false smut.</title>
        <authorList>
            <person name="Kumagai T."/>
            <person name="Ishii T."/>
            <person name="Terai G."/>
            <person name="Umemura M."/>
            <person name="Machida M."/>
            <person name="Asai K."/>
        </authorList>
    </citation>
    <scope>NUCLEOTIDE SEQUENCE [LARGE SCALE GENOMIC DNA]</scope>
    <source>
        <strain evidence="3">IPU010</strain>
    </source>
</reference>
<dbReference type="EMBL" id="BBTG02000007">
    <property type="protein sequence ID" value="GAO13750.1"/>
    <property type="molecule type" value="Genomic_DNA"/>
</dbReference>
<dbReference type="AlphaFoldDB" id="A0A1B5KTF0"/>
<evidence type="ECO:0000313" key="3">
    <source>
        <dbReference type="Proteomes" id="UP000054053"/>
    </source>
</evidence>
<name>A0A1B5KTF0_USTVR</name>
<organism evidence="2 3">
    <name type="scientific">Ustilaginoidea virens</name>
    <name type="common">Rice false smut fungus</name>
    <name type="synonym">Villosiclava virens</name>
    <dbReference type="NCBI Taxonomy" id="1159556"/>
    <lineage>
        <taxon>Eukaryota</taxon>
        <taxon>Fungi</taxon>
        <taxon>Dikarya</taxon>
        <taxon>Ascomycota</taxon>
        <taxon>Pezizomycotina</taxon>
        <taxon>Sordariomycetes</taxon>
        <taxon>Hypocreomycetidae</taxon>
        <taxon>Hypocreales</taxon>
        <taxon>Clavicipitaceae</taxon>
        <taxon>Ustilaginoidea</taxon>
    </lineage>
</organism>
<proteinExistence type="predicted"/>
<dbReference type="Proteomes" id="UP000054053">
    <property type="component" value="Unassembled WGS sequence"/>
</dbReference>
<sequence>MIPSTVADSFAKPVKVGLEAWSWEFEPESRQQQTDSTIRFRQILPYRLTVDVWSGLVWSGLVWCLRWPTSPVPWTLIGRVTLLVQSWLPPSPTHTHREPGHPQQQTNTSRVLPLL</sequence>
<protein>
    <submittedName>
        <fullName evidence="2">Uncharacterized protein</fullName>
    </submittedName>
</protein>